<dbReference type="Proteomes" id="UP000093694">
    <property type="component" value="Unassembled WGS sequence"/>
</dbReference>
<accession>A0A168PW22</accession>
<name>A0A168PW22_9CLOT</name>
<dbReference type="Proteomes" id="UP000077384">
    <property type="component" value="Unassembled WGS sequence"/>
</dbReference>
<reference evidence="2 4" key="2">
    <citation type="journal article" date="2016" name="Front. Microbiol.">
        <title>Industrial Acetogenic Biocatalysts: A Comparative Metabolic and Genomic Analysis.</title>
        <authorList>
            <person name="Bengelsdorf F."/>
            <person name="Poehlein A."/>
            <person name="Sonja S."/>
            <person name="Erz C."/>
            <person name="Hummel T."/>
            <person name="Hoffmeister S."/>
            <person name="Daniel R."/>
            <person name="Durre P."/>
        </authorList>
    </citation>
    <scope>NUCLEOTIDE SEQUENCE [LARGE SCALE GENOMIC DNA]</scope>
    <source>
        <strain evidence="2 4">PTA-10522</strain>
    </source>
</reference>
<keyword evidence="4" id="KW-1185">Reference proteome</keyword>
<evidence type="ECO:0000313" key="3">
    <source>
        <dbReference type="Proteomes" id="UP000077384"/>
    </source>
</evidence>
<evidence type="ECO:0000313" key="4">
    <source>
        <dbReference type="Proteomes" id="UP000093694"/>
    </source>
</evidence>
<evidence type="ECO:0000313" key="1">
    <source>
        <dbReference type="EMBL" id="OAA88340.1"/>
    </source>
</evidence>
<dbReference type="AlphaFoldDB" id="A0A168PW22"/>
<dbReference type="PATRIC" id="fig|1705578.3.peg.2896"/>
<sequence length="375" mass="42549">MNVNNISNSAENRLYTNENLWDKSGDITKAKFDTSKALKIENANVNETNRTPSEILYIPSEDIDYEKCTGKDGKEFTVTSYCKIKGETLNKDYLDVFASKAQGKDVNYYDYYVNNFVAKIAQNFSDISSLKEDEKSIKKGIDDLALEMKRNISKGISNNIENLNTKFKVNGVDFTLKELVDSSKVMDYACSIVNTLGGMDYNDYAEMGIAKGKVSSYGEKNLNAEQQKLLNSTMSARIQKVIDSEPEISTVIEDLKRVNIKIDMVTDKNSKYYAVKSLERATNKEYAQKIMDTFANVDYSNEKSFDKAIEEYKNLIKPTLEEAGIINIGENNALDFTIDYEANNLKTLFDKDYKRVISSSVKLKTLYGHSLDVYR</sequence>
<evidence type="ECO:0000313" key="2">
    <source>
        <dbReference type="EMBL" id="OBR93686.1"/>
    </source>
</evidence>
<dbReference type="EMBL" id="LITQ01000037">
    <property type="protein sequence ID" value="OAA88340.1"/>
    <property type="molecule type" value="Genomic_DNA"/>
</dbReference>
<proteinExistence type="predicted"/>
<comment type="caution">
    <text evidence="1">The sequence shown here is derived from an EMBL/GenBank/DDBJ whole genome shotgun (WGS) entry which is preliminary data.</text>
</comment>
<organism evidence="1 3">
    <name type="scientific">Clostridium coskatii</name>
    <dbReference type="NCBI Taxonomy" id="1705578"/>
    <lineage>
        <taxon>Bacteria</taxon>
        <taxon>Bacillati</taxon>
        <taxon>Bacillota</taxon>
        <taxon>Clostridia</taxon>
        <taxon>Eubacteriales</taxon>
        <taxon>Clostridiaceae</taxon>
        <taxon>Clostridium</taxon>
    </lineage>
</organism>
<gene>
    <name evidence="2" type="ORF">CLCOS_22940</name>
    <name evidence="1" type="ORF">WX73_02629</name>
</gene>
<dbReference type="EMBL" id="LROR01000051">
    <property type="protein sequence ID" value="OBR93686.1"/>
    <property type="molecule type" value="Genomic_DNA"/>
</dbReference>
<protein>
    <submittedName>
        <fullName evidence="1">Uncharacterized protein</fullName>
    </submittedName>
</protein>
<dbReference type="RefSeq" id="WP_063602296.1">
    <property type="nucleotide sequence ID" value="NZ_LITQ01000037.1"/>
</dbReference>
<reference evidence="1 3" key="1">
    <citation type="journal article" date="2015" name="Biotechnol. Bioeng.">
        <title>Genome sequence and phenotypic characterization of Caulobacter segnis.</title>
        <authorList>
            <person name="Patel S."/>
            <person name="Fletcher B."/>
            <person name="Scott D.C."/>
            <person name="Ely B."/>
        </authorList>
    </citation>
    <scope>NUCLEOTIDE SEQUENCE [LARGE SCALE GENOMIC DNA]</scope>
    <source>
        <strain evidence="1 3">PS02</strain>
    </source>
</reference>